<reference evidence="3" key="1">
    <citation type="submission" date="2016-05" db="EMBL/GenBank/DDBJ databases">
        <authorList>
            <person name="Baek K."/>
            <person name="Yang S.-J."/>
        </authorList>
    </citation>
    <scope>NUCLEOTIDE SEQUENCE [LARGE SCALE GENOMIC DNA]</scope>
    <source>
        <strain evidence="3">ST58-10</strain>
    </source>
</reference>
<dbReference type="SUPFAM" id="SSF47616">
    <property type="entry name" value="GST C-terminal domain-like"/>
    <property type="match status" value="1"/>
</dbReference>
<dbReference type="Proteomes" id="UP000078070">
    <property type="component" value="Chromosome"/>
</dbReference>
<dbReference type="InterPro" id="IPR036282">
    <property type="entry name" value="Glutathione-S-Trfase_C_sf"/>
</dbReference>
<sequence>MNEYSIADLAAYPWIRPHERQLQNLDDFPNLKRWFERMQSRPAVITAYEKAAPWTDRPAVTEEGKKLLFGQKAQN</sequence>
<feature type="domain" description="GST C-terminal" evidence="1">
    <location>
        <begin position="1"/>
        <end position="59"/>
    </location>
</feature>
<evidence type="ECO:0000313" key="3">
    <source>
        <dbReference type="Proteomes" id="UP000078070"/>
    </source>
</evidence>
<dbReference type="STRING" id="1821621.A8C75_12530"/>
<dbReference type="Pfam" id="PF00043">
    <property type="entry name" value="GST_C"/>
    <property type="match status" value="1"/>
</dbReference>
<proteinExistence type="predicted"/>
<organism evidence="2 3">
    <name type="scientific">Marinobacterium aestuarii</name>
    <dbReference type="NCBI Taxonomy" id="1821621"/>
    <lineage>
        <taxon>Bacteria</taxon>
        <taxon>Pseudomonadati</taxon>
        <taxon>Pseudomonadota</taxon>
        <taxon>Gammaproteobacteria</taxon>
        <taxon>Oceanospirillales</taxon>
        <taxon>Oceanospirillaceae</taxon>
        <taxon>Marinobacterium</taxon>
    </lineage>
</organism>
<evidence type="ECO:0000259" key="1">
    <source>
        <dbReference type="PROSITE" id="PS50405"/>
    </source>
</evidence>
<protein>
    <recommendedName>
        <fullName evidence="1">GST C-terminal domain-containing protein</fullName>
    </recommendedName>
</protein>
<dbReference type="AlphaFoldDB" id="A0A1A9F0B8"/>
<accession>A0A1A9F0B8</accession>
<dbReference type="InterPro" id="IPR004046">
    <property type="entry name" value="GST_C"/>
</dbReference>
<reference evidence="2 3" key="2">
    <citation type="journal article" date="2018" name="Int. J. Syst. Evol. Microbiol.">
        <title>Marinobacterium aestuarii sp. nov., a benzene-degrading marine bacterium isolated from estuary sediment.</title>
        <authorList>
            <person name="Bae S.S."/>
            <person name="Jung J."/>
            <person name="Chung D."/>
            <person name="Baek K."/>
        </authorList>
    </citation>
    <scope>NUCLEOTIDE SEQUENCE [LARGE SCALE GENOMIC DNA]</scope>
    <source>
        <strain evidence="2 3">ST58-10</strain>
    </source>
</reference>
<gene>
    <name evidence="2" type="ORF">A8C75_12530</name>
</gene>
<evidence type="ECO:0000313" key="2">
    <source>
        <dbReference type="EMBL" id="ANG63219.1"/>
    </source>
</evidence>
<dbReference type="PROSITE" id="PS50405">
    <property type="entry name" value="GST_CTER"/>
    <property type="match status" value="1"/>
</dbReference>
<name>A0A1A9F0B8_9GAMM</name>
<dbReference type="InterPro" id="IPR010987">
    <property type="entry name" value="Glutathione-S-Trfase_C-like"/>
</dbReference>
<dbReference type="EMBL" id="CP015839">
    <property type="protein sequence ID" value="ANG63219.1"/>
    <property type="molecule type" value="Genomic_DNA"/>
</dbReference>
<dbReference type="Gene3D" id="1.20.1050.10">
    <property type="match status" value="1"/>
</dbReference>
<keyword evidence="3" id="KW-1185">Reference proteome</keyword>
<dbReference type="KEGG" id="mars:A8C75_12530"/>